<dbReference type="RefSeq" id="XP_024724386.1">
    <property type="nucleotide sequence ID" value="XM_024864344.1"/>
</dbReference>
<reference evidence="1 2" key="1">
    <citation type="journal article" date="2018" name="New Phytol.">
        <title>Comparative genomics and transcriptomics depict ericoid mycorrhizal fungi as versatile saprotrophs and plant mutualists.</title>
        <authorList>
            <person name="Martino E."/>
            <person name="Morin E."/>
            <person name="Grelet G.A."/>
            <person name="Kuo A."/>
            <person name="Kohler A."/>
            <person name="Daghino S."/>
            <person name="Barry K.W."/>
            <person name="Cichocki N."/>
            <person name="Clum A."/>
            <person name="Dockter R.B."/>
            <person name="Hainaut M."/>
            <person name="Kuo R.C."/>
            <person name="LaButti K."/>
            <person name="Lindahl B.D."/>
            <person name="Lindquist E.A."/>
            <person name="Lipzen A."/>
            <person name="Khouja H.R."/>
            <person name="Magnuson J."/>
            <person name="Murat C."/>
            <person name="Ohm R.A."/>
            <person name="Singer S.W."/>
            <person name="Spatafora J.W."/>
            <person name="Wang M."/>
            <person name="Veneault-Fourrey C."/>
            <person name="Henrissat B."/>
            <person name="Grigoriev I.V."/>
            <person name="Martin F.M."/>
            <person name="Perotto S."/>
        </authorList>
    </citation>
    <scope>NUCLEOTIDE SEQUENCE [LARGE SCALE GENOMIC DNA]</scope>
    <source>
        <strain evidence="1 2">ATCC 22711</strain>
    </source>
</reference>
<dbReference type="GeneID" id="36572425"/>
<evidence type="ECO:0000313" key="1">
    <source>
        <dbReference type="EMBL" id="PSS25787.1"/>
    </source>
</evidence>
<name>A0A2T3BBT1_AMORE</name>
<dbReference type="Proteomes" id="UP000241818">
    <property type="component" value="Unassembled WGS sequence"/>
</dbReference>
<accession>A0A2T3BBT1</accession>
<proteinExistence type="predicted"/>
<gene>
    <name evidence="1" type="ORF">M430DRAFT_206748</name>
</gene>
<dbReference type="AlphaFoldDB" id="A0A2T3BBT1"/>
<keyword evidence="2" id="KW-1185">Reference proteome</keyword>
<protein>
    <submittedName>
        <fullName evidence="1">Uncharacterized protein</fullName>
    </submittedName>
</protein>
<organism evidence="1 2">
    <name type="scientific">Amorphotheca resinae ATCC 22711</name>
    <dbReference type="NCBI Taxonomy" id="857342"/>
    <lineage>
        <taxon>Eukaryota</taxon>
        <taxon>Fungi</taxon>
        <taxon>Dikarya</taxon>
        <taxon>Ascomycota</taxon>
        <taxon>Pezizomycotina</taxon>
        <taxon>Leotiomycetes</taxon>
        <taxon>Helotiales</taxon>
        <taxon>Amorphothecaceae</taxon>
        <taxon>Amorphotheca</taxon>
    </lineage>
</organism>
<dbReference type="EMBL" id="KZ679007">
    <property type="protein sequence ID" value="PSS25787.1"/>
    <property type="molecule type" value="Genomic_DNA"/>
</dbReference>
<dbReference type="InParanoid" id="A0A2T3BBT1"/>
<sequence>MIGRKGYDWKKGLCLGEGVMSERRVSPISRSVRSPTRDRCRARAVLMDDLKKGYDLKKGLRVKEQVFSISWSLCARRLEIVVVRARLLVMKEGEGFLWRRTCDIWEVTPLGSEFTADARVPRSGFLKLSLWLLMRISHLGVYHNLSESSLDILEAIYLTIRRYNYGPLHPRSGTLRLYGRDAPPSEYSF</sequence>
<evidence type="ECO:0000313" key="2">
    <source>
        <dbReference type="Proteomes" id="UP000241818"/>
    </source>
</evidence>